<accession>A0A485LUL0</accession>
<organism evidence="10">
    <name type="scientific">anaerobic digester metagenome</name>
    <dbReference type="NCBI Taxonomy" id="1263854"/>
    <lineage>
        <taxon>unclassified sequences</taxon>
        <taxon>metagenomes</taxon>
        <taxon>ecological metagenomes</taxon>
    </lineage>
</organism>
<evidence type="ECO:0000256" key="4">
    <source>
        <dbReference type="ARBA" id="ARBA00013194"/>
    </source>
</evidence>
<comment type="subcellular location">
    <subcellularLocation>
        <location evidence="2">Cytoplasm</location>
    </subcellularLocation>
</comment>
<feature type="domain" description="PPIase FKBP-type" evidence="9">
    <location>
        <begin position="7"/>
        <end position="99"/>
    </location>
</feature>
<dbReference type="InterPro" id="IPR046357">
    <property type="entry name" value="PPIase_dom_sf"/>
</dbReference>
<protein>
    <recommendedName>
        <fullName evidence="4">peptidylprolyl isomerase</fullName>
        <ecNumber evidence="4">5.2.1.8</ecNumber>
    </recommendedName>
</protein>
<comment type="similarity">
    <text evidence="3">Belongs to the FKBP-type PPIase family.</text>
</comment>
<dbReference type="EMBL" id="CAADRM010000013">
    <property type="protein sequence ID" value="VFU11569.1"/>
    <property type="molecule type" value="Genomic_DNA"/>
</dbReference>
<reference evidence="10" key="1">
    <citation type="submission" date="2019-03" db="EMBL/GenBank/DDBJ databases">
        <authorList>
            <person name="Hao L."/>
        </authorList>
    </citation>
    <scope>NUCLEOTIDE SEQUENCE</scope>
</reference>
<dbReference type="EC" id="5.2.1.8" evidence="4"/>
<dbReference type="PANTHER" id="PTHR47861">
    <property type="entry name" value="FKBP-TYPE PEPTIDYL-PROLYL CIS-TRANS ISOMERASE SLYD"/>
    <property type="match status" value="1"/>
</dbReference>
<dbReference type="Pfam" id="PF00254">
    <property type="entry name" value="FKBP_C"/>
    <property type="match status" value="1"/>
</dbReference>
<dbReference type="PANTHER" id="PTHR47861:SF3">
    <property type="entry name" value="FKBP-TYPE PEPTIDYL-PROLYL CIS-TRANS ISOMERASE SLYD"/>
    <property type="match status" value="1"/>
</dbReference>
<keyword evidence="5" id="KW-0963">Cytoplasm</keyword>
<evidence type="ECO:0000256" key="2">
    <source>
        <dbReference type="ARBA" id="ARBA00004496"/>
    </source>
</evidence>
<keyword evidence="7" id="KW-0143">Chaperone</keyword>
<dbReference type="PROSITE" id="PS50059">
    <property type="entry name" value="FKBP_PPIASE"/>
    <property type="match status" value="1"/>
</dbReference>
<evidence type="ECO:0000256" key="3">
    <source>
        <dbReference type="ARBA" id="ARBA00006577"/>
    </source>
</evidence>
<evidence type="ECO:0000256" key="8">
    <source>
        <dbReference type="ARBA" id="ARBA00023235"/>
    </source>
</evidence>
<evidence type="ECO:0000256" key="6">
    <source>
        <dbReference type="ARBA" id="ARBA00023110"/>
    </source>
</evidence>
<comment type="catalytic activity">
    <reaction evidence="1">
        <text>[protein]-peptidylproline (omega=180) = [protein]-peptidylproline (omega=0)</text>
        <dbReference type="Rhea" id="RHEA:16237"/>
        <dbReference type="Rhea" id="RHEA-COMP:10747"/>
        <dbReference type="Rhea" id="RHEA-COMP:10748"/>
        <dbReference type="ChEBI" id="CHEBI:83833"/>
        <dbReference type="ChEBI" id="CHEBI:83834"/>
        <dbReference type="EC" id="5.2.1.8"/>
    </reaction>
</comment>
<dbReference type="AlphaFoldDB" id="A0A485LUL0"/>
<dbReference type="GO" id="GO:0005737">
    <property type="term" value="C:cytoplasm"/>
    <property type="evidence" value="ECO:0007669"/>
    <property type="project" value="UniProtKB-SubCell"/>
</dbReference>
<sequence>MQTAKRGDTVKVNYTGRSEDGTVFESSVGVSPLVFTIGRDEVVPGFEDAVVGMFPGEKKTVVVKPEKGFGMYDESLIFRIGKDELPQGVAPQVGMDFEMVDDQGREVSATVIDVLPGSVVVDANAPLAGKTVVYEIELLEIMPHKGES</sequence>
<gene>
    <name evidence="10" type="primary">fkpB</name>
    <name evidence="10" type="ORF">SCFA_110032</name>
</gene>
<keyword evidence="8 10" id="KW-0413">Isomerase</keyword>
<dbReference type="SUPFAM" id="SSF54534">
    <property type="entry name" value="FKBP-like"/>
    <property type="match status" value="1"/>
</dbReference>
<dbReference type="InterPro" id="IPR001179">
    <property type="entry name" value="PPIase_FKBP_dom"/>
</dbReference>
<evidence type="ECO:0000256" key="7">
    <source>
        <dbReference type="ARBA" id="ARBA00023186"/>
    </source>
</evidence>
<dbReference type="GO" id="GO:0003755">
    <property type="term" value="F:peptidyl-prolyl cis-trans isomerase activity"/>
    <property type="evidence" value="ECO:0007669"/>
    <property type="project" value="UniProtKB-KW"/>
</dbReference>
<proteinExistence type="inferred from homology"/>
<keyword evidence="6" id="KW-0697">Rotamase</keyword>
<dbReference type="GO" id="GO:0042026">
    <property type="term" value="P:protein refolding"/>
    <property type="evidence" value="ECO:0007669"/>
    <property type="project" value="UniProtKB-ARBA"/>
</dbReference>
<evidence type="ECO:0000256" key="5">
    <source>
        <dbReference type="ARBA" id="ARBA00022490"/>
    </source>
</evidence>
<name>A0A485LUL0_9ZZZZ</name>
<evidence type="ECO:0000313" key="10">
    <source>
        <dbReference type="EMBL" id="VFU11569.1"/>
    </source>
</evidence>
<evidence type="ECO:0000256" key="1">
    <source>
        <dbReference type="ARBA" id="ARBA00000971"/>
    </source>
</evidence>
<evidence type="ECO:0000259" key="9">
    <source>
        <dbReference type="PROSITE" id="PS50059"/>
    </source>
</evidence>
<dbReference type="Gene3D" id="3.10.50.40">
    <property type="match status" value="1"/>
</dbReference>